<name>A0ABV8B0X0_9BACI</name>
<evidence type="ECO:0000256" key="1">
    <source>
        <dbReference type="SAM" id="MobiDB-lite"/>
    </source>
</evidence>
<evidence type="ECO:0000313" key="3">
    <source>
        <dbReference type="Proteomes" id="UP001595752"/>
    </source>
</evidence>
<evidence type="ECO:0000313" key="2">
    <source>
        <dbReference type="EMBL" id="MFC3883933.1"/>
    </source>
</evidence>
<dbReference type="RefSeq" id="WP_377914877.1">
    <property type="nucleotide sequence ID" value="NZ_JBHRZT010000043.1"/>
</dbReference>
<protein>
    <submittedName>
        <fullName evidence="2">Uncharacterized protein</fullName>
    </submittedName>
</protein>
<sequence length="53" mass="5924">MPNNRKKMLKGDADQTADELIDGPVSPRPDVSWSWSEHNGKQSKPTKTESAEE</sequence>
<organism evidence="2 3">
    <name type="scientific">Bacillus songklensis</name>
    <dbReference type="NCBI Taxonomy" id="1069116"/>
    <lineage>
        <taxon>Bacteria</taxon>
        <taxon>Bacillati</taxon>
        <taxon>Bacillota</taxon>
        <taxon>Bacilli</taxon>
        <taxon>Bacillales</taxon>
        <taxon>Bacillaceae</taxon>
        <taxon>Bacillus</taxon>
    </lineage>
</organism>
<dbReference type="Proteomes" id="UP001595752">
    <property type="component" value="Unassembled WGS sequence"/>
</dbReference>
<comment type="caution">
    <text evidence="2">The sequence shown here is derived from an EMBL/GenBank/DDBJ whole genome shotgun (WGS) entry which is preliminary data.</text>
</comment>
<keyword evidence="3" id="KW-1185">Reference proteome</keyword>
<accession>A0ABV8B0X0</accession>
<feature type="compositionally biased region" description="Polar residues" evidence="1">
    <location>
        <begin position="33"/>
        <end position="45"/>
    </location>
</feature>
<gene>
    <name evidence="2" type="ORF">ACFOU2_10640</name>
</gene>
<proteinExistence type="predicted"/>
<feature type="region of interest" description="Disordered" evidence="1">
    <location>
        <begin position="1"/>
        <end position="53"/>
    </location>
</feature>
<dbReference type="EMBL" id="JBHRZT010000043">
    <property type="protein sequence ID" value="MFC3883933.1"/>
    <property type="molecule type" value="Genomic_DNA"/>
</dbReference>
<reference evidence="3" key="1">
    <citation type="journal article" date="2019" name="Int. J. Syst. Evol. Microbiol.">
        <title>The Global Catalogue of Microorganisms (GCM) 10K type strain sequencing project: providing services to taxonomists for standard genome sequencing and annotation.</title>
        <authorList>
            <consortium name="The Broad Institute Genomics Platform"/>
            <consortium name="The Broad Institute Genome Sequencing Center for Infectious Disease"/>
            <person name="Wu L."/>
            <person name="Ma J."/>
        </authorList>
    </citation>
    <scope>NUCLEOTIDE SEQUENCE [LARGE SCALE GENOMIC DNA]</scope>
    <source>
        <strain evidence="3">CCUG 61889</strain>
    </source>
</reference>